<evidence type="ECO:0000256" key="5">
    <source>
        <dbReference type="ARBA" id="ARBA00022801"/>
    </source>
</evidence>
<reference evidence="16" key="1">
    <citation type="journal article" date="2023" name="IMA Fungus">
        <title>Comparative genomic study of the Penicillium genus elucidates a diverse pangenome and 15 lateral gene transfer events.</title>
        <authorList>
            <person name="Petersen C."/>
            <person name="Sorensen T."/>
            <person name="Nielsen M.R."/>
            <person name="Sondergaard T.E."/>
            <person name="Sorensen J.L."/>
            <person name="Fitzpatrick D.A."/>
            <person name="Frisvad J.C."/>
            <person name="Nielsen K.L."/>
        </authorList>
    </citation>
    <scope>NUCLEOTIDE SEQUENCE</scope>
    <source>
        <strain evidence="16">IBT 17514</strain>
    </source>
</reference>
<proteinExistence type="inferred from homology"/>
<keyword evidence="5 11" id="KW-0378">Hydrolase</keyword>
<feature type="compositionally biased region" description="Gly residues" evidence="12">
    <location>
        <begin position="1098"/>
        <end position="1108"/>
    </location>
</feature>
<evidence type="ECO:0000259" key="14">
    <source>
        <dbReference type="PROSITE" id="PS51782"/>
    </source>
</evidence>
<dbReference type="CDD" id="cd02878">
    <property type="entry name" value="GH18_zymocin_alpha"/>
    <property type="match status" value="1"/>
</dbReference>
<dbReference type="SUPFAM" id="SSF51445">
    <property type="entry name" value="(Trans)glycosidases"/>
    <property type="match status" value="1"/>
</dbReference>
<keyword evidence="6" id="KW-0146">Chitin degradation</keyword>
<dbReference type="Pfam" id="PF00704">
    <property type="entry name" value="Glyco_hydro_18"/>
    <property type="match status" value="1"/>
</dbReference>
<protein>
    <recommendedName>
        <fullName evidence="3">chitinase</fullName>
        <ecNumber evidence="3">3.2.1.14</ecNumber>
    </recommendedName>
</protein>
<keyword evidence="13" id="KW-0732">Signal</keyword>
<dbReference type="Gene3D" id="3.30.60.10">
    <property type="entry name" value="Endochitinase-like"/>
    <property type="match status" value="1"/>
</dbReference>
<keyword evidence="9 11" id="KW-0326">Glycosidase</keyword>
<dbReference type="SMART" id="SM00257">
    <property type="entry name" value="LysM"/>
    <property type="match status" value="2"/>
</dbReference>
<keyword evidence="17" id="KW-1185">Reference proteome</keyword>
<comment type="caution">
    <text evidence="16">The sequence shown here is derived from an EMBL/GenBank/DDBJ whole genome shotgun (WGS) entry which is preliminary data.</text>
</comment>
<evidence type="ECO:0000256" key="7">
    <source>
        <dbReference type="ARBA" id="ARBA00023026"/>
    </source>
</evidence>
<evidence type="ECO:0000256" key="12">
    <source>
        <dbReference type="SAM" id="MobiDB-lite"/>
    </source>
</evidence>
<evidence type="ECO:0000256" key="6">
    <source>
        <dbReference type="ARBA" id="ARBA00023024"/>
    </source>
</evidence>
<dbReference type="GO" id="GO:0008843">
    <property type="term" value="F:endochitinase activity"/>
    <property type="evidence" value="ECO:0007669"/>
    <property type="project" value="UniProtKB-EC"/>
</dbReference>
<dbReference type="InterPro" id="IPR018392">
    <property type="entry name" value="LysM"/>
</dbReference>
<feature type="domain" description="GH18" evidence="15">
    <location>
        <begin position="500"/>
        <end position="858"/>
    </location>
</feature>
<dbReference type="Proteomes" id="UP001215712">
    <property type="component" value="Unassembled WGS sequence"/>
</dbReference>
<dbReference type="PROSITE" id="PS51910">
    <property type="entry name" value="GH18_2"/>
    <property type="match status" value="1"/>
</dbReference>
<dbReference type="SUPFAM" id="SSF54106">
    <property type="entry name" value="LysM domain"/>
    <property type="match status" value="1"/>
</dbReference>
<reference evidence="16" key="2">
    <citation type="submission" date="2023-01" db="EMBL/GenBank/DDBJ databases">
        <authorList>
            <person name="Petersen C."/>
        </authorList>
    </citation>
    <scope>NUCLEOTIDE SEQUENCE</scope>
    <source>
        <strain evidence="16">IBT 17514</strain>
    </source>
</reference>
<feature type="domain" description="LysM" evidence="14">
    <location>
        <begin position="356"/>
        <end position="404"/>
    </location>
</feature>
<feature type="compositionally biased region" description="Basic residues" evidence="12">
    <location>
        <begin position="274"/>
        <end position="283"/>
    </location>
</feature>
<evidence type="ECO:0000313" key="16">
    <source>
        <dbReference type="EMBL" id="KAJ5727304.1"/>
    </source>
</evidence>
<dbReference type="InterPro" id="IPR036861">
    <property type="entry name" value="Endochitinase-like_sf"/>
</dbReference>
<organism evidence="16 17">
    <name type="scientific">Penicillium malachiteum</name>
    <dbReference type="NCBI Taxonomy" id="1324776"/>
    <lineage>
        <taxon>Eukaryota</taxon>
        <taxon>Fungi</taxon>
        <taxon>Dikarya</taxon>
        <taxon>Ascomycota</taxon>
        <taxon>Pezizomycotina</taxon>
        <taxon>Eurotiomycetes</taxon>
        <taxon>Eurotiomycetidae</taxon>
        <taxon>Eurotiales</taxon>
        <taxon>Aspergillaceae</taxon>
        <taxon>Penicillium</taxon>
    </lineage>
</organism>
<feature type="compositionally biased region" description="Low complexity" evidence="12">
    <location>
        <begin position="1117"/>
        <end position="1127"/>
    </location>
</feature>
<dbReference type="PROSITE" id="PS01095">
    <property type="entry name" value="GH18_1"/>
    <property type="match status" value="1"/>
</dbReference>
<comment type="similarity">
    <text evidence="2">Belongs to the glycosyl hydrolase 18 family. Chitinase class V subfamily.</text>
</comment>
<evidence type="ECO:0000256" key="11">
    <source>
        <dbReference type="RuleBase" id="RU000489"/>
    </source>
</evidence>
<dbReference type="InterPro" id="IPR017853">
    <property type="entry name" value="GH"/>
</dbReference>
<evidence type="ECO:0000256" key="2">
    <source>
        <dbReference type="ARBA" id="ARBA00008682"/>
    </source>
</evidence>
<dbReference type="GO" id="GO:0006032">
    <property type="term" value="P:chitin catabolic process"/>
    <property type="evidence" value="ECO:0007669"/>
    <property type="project" value="UniProtKB-KW"/>
</dbReference>
<feature type="signal peptide" evidence="13">
    <location>
        <begin position="1"/>
        <end position="23"/>
    </location>
</feature>
<sequence>MHSTSWATAGLLALGWALAPVSALSDYAAIERVQRPSRCPDTCSSYNPSDWFVYSSMSRVAKCNETVLLDFNIYNDLDNTQSHSTIRTCVVDDLSSLSGGSQGLSETEIAKSNITFEIGAWDSTTTSLSDSSDRGSSYLLEDLASYMTAHIQKSLIFGHSNSTAAGFYVGPNLQSSKNVDQAVRLLSSAVQVDKYGTVVIQYCGADSNRTLGIALDLNGDMSAVQQYVQTWHSGQCISGFDHTTSVDTAAWMKKTGTIKETAKNNSTTLSTRSSHGHGHGHAHLHPRTSTCSYVEVVHGDNCTSLVTECGITDAEFYEYNTASDLCSTLVVGQYICCSSGSLPDFAPTAYSNGTCYTYDVKSGDYCSEIASEYSITVDDIDNYNNATWGWYGCDDLQAGQSICLSTGNPPYPLPIANAACGPQVNGTIFNTTDSWDWGGYNPCPLNACCDVWGQCGTTPEYCNDTLAATGAPGTAANGSDGCIFNWGTTITNWAVPPSSYSAIGYYEASSVNRTCLKMYPDEIDLSEWTHVYFSFANIASDFSINVDDMEEQFEQFVALSGVKRIVSFGGWDFSTDVDTYMIFREGTDATNRATLAKNVANFVSETGVDGVDFDWEYPGEPDIPGIPAGSSDEGDNYLAFLKLVKSYLSSDSILSITAPSSYWYLKQFPISDMANVVDYINYMTYDLHGTWDMGSEWSDLGCPDGNCLFSHVNLTETMWALAMITKAGVATNQVMVGVSSYGRSFHMTEAGCSASDCTWDTGGAAGPCTDTVGYISNAEINDILASDSTATLTSTNVTDYIVYNSTQWVGYMTNETKVKRQAYYETYNFAGTSEWAIDLEAFVSDDSSSSDSDDTGGQTIYIDPAVWTAPAPEVTCSPPCYMVMPPKPLATNTTISFPEWCTHISWRATSVQTTTLIDDSVDTYNLFSTYTIPTCLSIAPVNTGYINVWNQQITPGQTTVHQTSSIEPTPFPITYTPTVGGNTTVIGGTTSTLSGISYSSGNVSYTSSPYTGVFGGSTSVVGGTTLSPTTSTVTPHPYPTTTNTPDPELNTVTTTVRADSSKSDSGPACPTSSTCGTHCWFYCIGPCPECPPGLGGLGEGGGGSSGGDDSGDDDDSSTSSSTITPSGTITVWAAGDFEVAETGYPTTDPLAELNSAGEDIGAIFQTLYASAQYSATASGVWASATANPLCVEEQDPDSTDGTWCSCSGSSDKVTTMSGSSPCGYTVVPTTTTSDAYPYTFTDPYGDLVACATEGYVDGTIPYCSGSRTTISNDPTGHPYPYTFTDPDGDLVACATEAYVDGTISYCSGSRTTVSTATPTASSYPWALWTEYEYVDDCIDAHCVGVLSSNLMYAGPEKRKKICGAASKMTVATGKYDLGLNGVAAEMKFDDGICGSELVYWCNATSSDLKAWKCADENGGNVGECVYVSPDGDTDPSTSCFDLRRFGDTYWYMSANCTGPWECDL</sequence>
<dbReference type="PANTHER" id="PTHR47700:SF2">
    <property type="entry name" value="CHITINASE"/>
    <property type="match status" value="1"/>
</dbReference>
<dbReference type="PANTHER" id="PTHR47700">
    <property type="entry name" value="V CHITINASE, PUTATIVE (AFU_ORTHOLOGUE AFUA_6G13720)-RELATED"/>
    <property type="match status" value="1"/>
</dbReference>
<evidence type="ECO:0000259" key="15">
    <source>
        <dbReference type="PROSITE" id="PS51910"/>
    </source>
</evidence>
<dbReference type="CDD" id="cd00035">
    <property type="entry name" value="ChtBD1"/>
    <property type="match status" value="1"/>
</dbReference>
<feature type="domain" description="LysM" evidence="14">
    <location>
        <begin position="292"/>
        <end position="337"/>
    </location>
</feature>
<evidence type="ECO:0000256" key="8">
    <source>
        <dbReference type="ARBA" id="ARBA00023277"/>
    </source>
</evidence>
<dbReference type="InterPro" id="IPR036779">
    <property type="entry name" value="LysM_dom_sf"/>
</dbReference>
<dbReference type="EMBL" id="JAQJAN010000006">
    <property type="protein sequence ID" value="KAJ5727304.1"/>
    <property type="molecule type" value="Genomic_DNA"/>
</dbReference>
<dbReference type="InterPro" id="IPR029070">
    <property type="entry name" value="Chitinase_insertion_sf"/>
</dbReference>
<dbReference type="EC" id="3.2.1.14" evidence="3"/>
<feature type="region of interest" description="Disordered" evidence="12">
    <location>
        <begin position="263"/>
        <end position="283"/>
    </location>
</feature>
<keyword evidence="10" id="KW-0624">Polysaccharide degradation</keyword>
<dbReference type="PROSITE" id="PS51782">
    <property type="entry name" value="LYSM"/>
    <property type="match status" value="2"/>
</dbReference>
<dbReference type="Gene3D" id="3.10.50.10">
    <property type="match status" value="1"/>
</dbReference>
<evidence type="ECO:0000256" key="4">
    <source>
        <dbReference type="ARBA" id="ARBA00022669"/>
    </source>
</evidence>
<dbReference type="Gene3D" id="3.20.20.80">
    <property type="entry name" value="Glycosidases"/>
    <property type="match status" value="1"/>
</dbReference>
<dbReference type="GO" id="GO:0000272">
    <property type="term" value="P:polysaccharide catabolic process"/>
    <property type="evidence" value="ECO:0007669"/>
    <property type="project" value="UniProtKB-KW"/>
</dbReference>
<dbReference type="InterPro" id="IPR001579">
    <property type="entry name" value="Glyco_hydro_18_chit_AS"/>
</dbReference>
<evidence type="ECO:0000256" key="10">
    <source>
        <dbReference type="ARBA" id="ARBA00023326"/>
    </source>
</evidence>
<comment type="catalytic activity">
    <reaction evidence="1">
        <text>Random endo-hydrolysis of N-acetyl-beta-D-glucosaminide (1-&gt;4)-beta-linkages in chitin and chitodextrins.</text>
        <dbReference type="EC" id="3.2.1.14"/>
    </reaction>
</comment>
<dbReference type="SUPFAM" id="SSF57016">
    <property type="entry name" value="Plant lectins/antimicrobial peptides"/>
    <property type="match status" value="1"/>
</dbReference>
<gene>
    <name evidence="16" type="ORF">N7493_005124</name>
</gene>
<dbReference type="SMART" id="SM00636">
    <property type="entry name" value="Glyco_18"/>
    <property type="match status" value="1"/>
</dbReference>
<evidence type="ECO:0000256" key="3">
    <source>
        <dbReference type="ARBA" id="ARBA00012729"/>
    </source>
</evidence>
<dbReference type="InterPro" id="IPR011583">
    <property type="entry name" value="Chitinase_II/V-like_cat"/>
</dbReference>
<evidence type="ECO:0000256" key="13">
    <source>
        <dbReference type="SAM" id="SignalP"/>
    </source>
</evidence>
<name>A0AAD6MWB5_9EURO</name>
<evidence type="ECO:0000313" key="17">
    <source>
        <dbReference type="Proteomes" id="UP001215712"/>
    </source>
</evidence>
<dbReference type="InterPro" id="IPR053214">
    <property type="entry name" value="LysM12-like"/>
</dbReference>
<feature type="region of interest" description="Disordered" evidence="12">
    <location>
        <begin position="1026"/>
        <end position="1068"/>
    </location>
</feature>
<accession>A0AAD6MWB5</accession>
<dbReference type="Gene3D" id="3.10.350.10">
    <property type="entry name" value="LysM domain"/>
    <property type="match status" value="2"/>
</dbReference>
<dbReference type="InterPro" id="IPR001223">
    <property type="entry name" value="Glyco_hydro18_cat"/>
</dbReference>
<evidence type="ECO:0000256" key="9">
    <source>
        <dbReference type="ARBA" id="ARBA00023295"/>
    </source>
</evidence>
<dbReference type="Pfam" id="PF01476">
    <property type="entry name" value="LysM"/>
    <property type="match status" value="1"/>
</dbReference>
<feature type="chain" id="PRO_5042141549" description="chitinase" evidence="13">
    <location>
        <begin position="24"/>
        <end position="1464"/>
    </location>
</feature>
<keyword evidence="8" id="KW-0119">Carbohydrate metabolism</keyword>
<keyword evidence="7" id="KW-0843">Virulence</keyword>
<feature type="compositionally biased region" description="Low complexity" evidence="12">
    <location>
        <begin position="1026"/>
        <end position="1045"/>
    </location>
</feature>
<dbReference type="SUPFAM" id="SSF54556">
    <property type="entry name" value="Chitinase insertion domain"/>
    <property type="match status" value="1"/>
</dbReference>
<keyword evidence="4" id="KW-0147">Chitin-binding</keyword>
<dbReference type="GO" id="GO:0008061">
    <property type="term" value="F:chitin binding"/>
    <property type="evidence" value="ECO:0007669"/>
    <property type="project" value="UniProtKB-KW"/>
</dbReference>
<evidence type="ECO:0000256" key="1">
    <source>
        <dbReference type="ARBA" id="ARBA00000822"/>
    </source>
</evidence>
<feature type="region of interest" description="Disordered" evidence="12">
    <location>
        <begin position="1098"/>
        <end position="1127"/>
    </location>
</feature>